<dbReference type="GO" id="GO:0051920">
    <property type="term" value="F:peroxiredoxin activity"/>
    <property type="evidence" value="ECO:0007669"/>
    <property type="project" value="InterPro"/>
</dbReference>
<dbReference type="Pfam" id="PF02627">
    <property type="entry name" value="CMD"/>
    <property type="match status" value="1"/>
</dbReference>
<dbReference type="AlphaFoldDB" id="A0A846WA77"/>
<evidence type="ECO:0000313" key="2">
    <source>
        <dbReference type="EMBL" id="NKX90342.1"/>
    </source>
</evidence>
<dbReference type="InterPro" id="IPR003779">
    <property type="entry name" value="CMD-like"/>
</dbReference>
<keyword evidence="2" id="KW-0575">Peroxidase</keyword>
<dbReference type="SUPFAM" id="SSF69118">
    <property type="entry name" value="AhpD-like"/>
    <property type="match status" value="1"/>
</dbReference>
<feature type="domain" description="Carboxymuconolactone decarboxylase-like" evidence="1">
    <location>
        <begin position="41"/>
        <end position="119"/>
    </location>
</feature>
<name>A0A846WA77_9NOCA</name>
<dbReference type="RefSeq" id="WP_067642438.1">
    <property type="nucleotide sequence ID" value="NZ_JAAXOM010000006.1"/>
</dbReference>
<dbReference type="NCBIfam" id="TIGR00778">
    <property type="entry name" value="ahpD_dom"/>
    <property type="match status" value="1"/>
</dbReference>
<protein>
    <submittedName>
        <fullName evidence="2">Peroxidase-related enzyme</fullName>
    </submittedName>
</protein>
<dbReference type="InterPro" id="IPR010195">
    <property type="entry name" value="Uncharacterised_peroxidase-rel"/>
</dbReference>
<evidence type="ECO:0000259" key="1">
    <source>
        <dbReference type="Pfam" id="PF02627"/>
    </source>
</evidence>
<keyword evidence="2" id="KW-0560">Oxidoreductase</keyword>
<dbReference type="NCBIfam" id="TIGR01926">
    <property type="entry name" value="peroxid_rel"/>
    <property type="match status" value="1"/>
</dbReference>
<sequence>MSRVNLIDPANATGAAAEQLAATRTTMGVVPNMAKALANSPAALRGFLGIFGALKAGVLSAPDQERIALAVAEANGCTYCLSAHSAVSRNVVKLDEAEIQAARRGESADARSAAILQLTLAVVRRRGHIGDDEFEAARSAGLSDEEIVEVVANVARNIFTNYVNEALGVDVEWPLVTPLPTVTA</sequence>
<keyword evidence="3" id="KW-1185">Reference proteome</keyword>
<dbReference type="EMBL" id="JAAXOM010000006">
    <property type="protein sequence ID" value="NKX90342.1"/>
    <property type="molecule type" value="Genomic_DNA"/>
</dbReference>
<accession>A0A846WA77</accession>
<dbReference type="PANTHER" id="PTHR35446:SF3">
    <property type="entry name" value="CMD DOMAIN-CONTAINING PROTEIN"/>
    <property type="match status" value="1"/>
</dbReference>
<reference evidence="2 3" key="1">
    <citation type="submission" date="2020-04" db="EMBL/GenBank/DDBJ databases">
        <title>MicrobeNet Type strains.</title>
        <authorList>
            <person name="Nicholson A.C."/>
        </authorList>
    </citation>
    <scope>NUCLEOTIDE SEQUENCE [LARGE SCALE GENOMIC DNA]</scope>
    <source>
        <strain evidence="2 3">DSM 44960</strain>
    </source>
</reference>
<dbReference type="Proteomes" id="UP000572007">
    <property type="component" value="Unassembled WGS sequence"/>
</dbReference>
<comment type="caution">
    <text evidence="2">The sequence shown here is derived from an EMBL/GenBank/DDBJ whole genome shotgun (WGS) entry which is preliminary data.</text>
</comment>
<dbReference type="Gene3D" id="1.20.1290.10">
    <property type="entry name" value="AhpD-like"/>
    <property type="match status" value="1"/>
</dbReference>
<proteinExistence type="predicted"/>
<dbReference type="InterPro" id="IPR029032">
    <property type="entry name" value="AhpD-like"/>
</dbReference>
<dbReference type="PANTHER" id="PTHR35446">
    <property type="entry name" value="SI:CH211-175M2.5"/>
    <property type="match status" value="1"/>
</dbReference>
<organism evidence="2 3">
    <name type="scientific">Nocardia coubleae</name>
    <dbReference type="NCBI Taxonomy" id="356147"/>
    <lineage>
        <taxon>Bacteria</taxon>
        <taxon>Bacillati</taxon>
        <taxon>Actinomycetota</taxon>
        <taxon>Actinomycetes</taxon>
        <taxon>Mycobacteriales</taxon>
        <taxon>Nocardiaceae</taxon>
        <taxon>Nocardia</taxon>
    </lineage>
</organism>
<evidence type="ECO:0000313" key="3">
    <source>
        <dbReference type="Proteomes" id="UP000572007"/>
    </source>
</evidence>
<dbReference type="InterPro" id="IPR004675">
    <property type="entry name" value="AhpD_core"/>
</dbReference>
<gene>
    <name evidence="2" type="ORF">HGA10_23945</name>
</gene>